<dbReference type="EMBL" id="CAJNOM010000345">
    <property type="protein sequence ID" value="CAF1377617.1"/>
    <property type="molecule type" value="Genomic_DNA"/>
</dbReference>
<evidence type="ECO:0000256" key="8">
    <source>
        <dbReference type="SAM" id="MobiDB-lite"/>
    </source>
</evidence>
<evidence type="ECO:0000256" key="3">
    <source>
        <dbReference type="ARBA" id="ARBA00004630"/>
    </source>
</evidence>
<keyword evidence="5" id="KW-0479">Metal-binding</keyword>
<organism evidence="11 12">
    <name type="scientific">Adineta steineri</name>
    <dbReference type="NCBI Taxonomy" id="433720"/>
    <lineage>
        <taxon>Eukaryota</taxon>
        <taxon>Metazoa</taxon>
        <taxon>Spiralia</taxon>
        <taxon>Gnathifera</taxon>
        <taxon>Rotifera</taxon>
        <taxon>Eurotatoria</taxon>
        <taxon>Bdelloidea</taxon>
        <taxon>Adinetida</taxon>
        <taxon>Adinetidae</taxon>
        <taxon>Adineta</taxon>
    </lineage>
</organism>
<evidence type="ECO:0000256" key="2">
    <source>
        <dbReference type="ARBA" id="ARBA00004481"/>
    </source>
</evidence>
<feature type="compositionally biased region" description="Polar residues" evidence="8">
    <location>
        <begin position="1"/>
        <end position="14"/>
    </location>
</feature>
<evidence type="ECO:0000313" key="12">
    <source>
        <dbReference type="Proteomes" id="UP000663832"/>
    </source>
</evidence>
<protein>
    <recommendedName>
        <fullName evidence="10">LITAF domain-containing protein</fullName>
    </recommendedName>
</protein>
<dbReference type="PANTHER" id="PTHR23292">
    <property type="entry name" value="LIPOPOLYSACCHARIDE-INDUCED TUMOR NECROSIS FACTOR-ALPHA FACTOR"/>
    <property type="match status" value="1"/>
</dbReference>
<keyword evidence="9" id="KW-1133">Transmembrane helix</keyword>
<feature type="compositionally biased region" description="Polar residues" evidence="8">
    <location>
        <begin position="21"/>
        <end position="40"/>
    </location>
</feature>
<comment type="caution">
    <text evidence="11">The sequence shown here is derived from an EMBL/GenBank/DDBJ whole genome shotgun (WGS) entry which is preliminary data.</text>
</comment>
<evidence type="ECO:0000256" key="1">
    <source>
        <dbReference type="ARBA" id="ARBA00004414"/>
    </source>
</evidence>
<dbReference type="InterPro" id="IPR037519">
    <property type="entry name" value="LITAF_fam"/>
</dbReference>
<reference evidence="11" key="1">
    <citation type="submission" date="2021-02" db="EMBL/GenBank/DDBJ databases">
        <authorList>
            <person name="Nowell W R."/>
        </authorList>
    </citation>
    <scope>NUCLEOTIDE SEQUENCE</scope>
</reference>
<evidence type="ECO:0000256" key="9">
    <source>
        <dbReference type="SAM" id="Phobius"/>
    </source>
</evidence>
<dbReference type="Proteomes" id="UP000663832">
    <property type="component" value="Unassembled WGS sequence"/>
</dbReference>
<feature type="region of interest" description="Disordered" evidence="8">
    <location>
        <begin position="58"/>
        <end position="94"/>
    </location>
</feature>
<comment type="similarity">
    <text evidence="4">Belongs to the CDIP1/LITAF family.</text>
</comment>
<dbReference type="AlphaFoldDB" id="A0A815J4X2"/>
<evidence type="ECO:0000256" key="6">
    <source>
        <dbReference type="ARBA" id="ARBA00022833"/>
    </source>
</evidence>
<dbReference type="InterPro" id="IPR006629">
    <property type="entry name" value="LITAF"/>
</dbReference>
<dbReference type="OrthoDB" id="5599753at2759"/>
<gene>
    <name evidence="11" type="ORF">QVE165_LOCUS35468</name>
</gene>
<dbReference type="Pfam" id="PF10601">
    <property type="entry name" value="zf-LITAF-like"/>
    <property type="match status" value="1"/>
</dbReference>
<dbReference type="SMART" id="SM00714">
    <property type="entry name" value="LITAF"/>
    <property type="match status" value="1"/>
</dbReference>
<evidence type="ECO:0000256" key="5">
    <source>
        <dbReference type="ARBA" id="ARBA00022723"/>
    </source>
</evidence>
<proteinExistence type="inferred from homology"/>
<accession>A0A815J4X2</accession>
<evidence type="ECO:0000313" key="11">
    <source>
        <dbReference type="EMBL" id="CAF1377617.1"/>
    </source>
</evidence>
<sequence length="176" mass="19807">MHNNFHEPVTTNEPSSSSSSNLNDQTLHQHSYEQSNQVNHTNTDQQYHITYAITPEEPPPSYDAALQSSSNPSNIYRPKTIDETRDPPQLNYQGTPFPPGYRWPRFSTNAVCPHCGVTGHTRVHTTSTALTFALAIILFLFCCCLFIIPFCLPSCKKTTHQCSHCHAILGEVNEFQ</sequence>
<feature type="domain" description="LITAF" evidence="10">
    <location>
        <begin position="91"/>
        <end position="174"/>
    </location>
</feature>
<evidence type="ECO:0000259" key="10">
    <source>
        <dbReference type="PROSITE" id="PS51837"/>
    </source>
</evidence>
<evidence type="ECO:0000256" key="4">
    <source>
        <dbReference type="ARBA" id="ARBA00005975"/>
    </source>
</evidence>
<dbReference type="PANTHER" id="PTHR23292:SF6">
    <property type="entry name" value="FI16602P1-RELATED"/>
    <property type="match status" value="1"/>
</dbReference>
<dbReference type="GO" id="GO:0008270">
    <property type="term" value="F:zinc ion binding"/>
    <property type="evidence" value="ECO:0007669"/>
    <property type="project" value="TreeGrafter"/>
</dbReference>
<name>A0A815J4X2_9BILA</name>
<feature type="transmembrane region" description="Helical" evidence="9">
    <location>
        <begin position="129"/>
        <end position="152"/>
    </location>
</feature>
<dbReference type="GO" id="GO:0031902">
    <property type="term" value="C:late endosome membrane"/>
    <property type="evidence" value="ECO:0007669"/>
    <property type="project" value="UniProtKB-SubCell"/>
</dbReference>
<keyword evidence="7 9" id="KW-0472">Membrane</keyword>
<comment type="subcellular location">
    <subcellularLocation>
        <location evidence="2">Endosome membrane</location>
        <topology evidence="2">Peripheral membrane protein</topology>
    </subcellularLocation>
    <subcellularLocation>
        <location evidence="1">Late endosome membrane</location>
    </subcellularLocation>
    <subcellularLocation>
        <location evidence="3">Lysosome membrane</location>
        <topology evidence="3">Peripheral membrane protein</topology>
        <orientation evidence="3">Cytoplasmic side</orientation>
    </subcellularLocation>
</comment>
<dbReference type="PROSITE" id="PS51837">
    <property type="entry name" value="LITAF"/>
    <property type="match status" value="1"/>
</dbReference>
<feature type="region of interest" description="Disordered" evidence="8">
    <location>
        <begin position="1"/>
        <end position="40"/>
    </location>
</feature>
<keyword evidence="9" id="KW-0812">Transmembrane</keyword>
<dbReference type="GO" id="GO:0005765">
    <property type="term" value="C:lysosomal membrane"/>
    <property type="evidence" value="ECO:0007669"/>
    <property type="project" value="UniProtKB-SubCell"/>
</dbReference>
<evidence type="ECO:0000256" key="7">
    <source>
        <dbReference type="ARBA" id="ARBA00023136"/>
    </source>
</evidence>
<keyword evidence="6" id="KW-0862">Zinc</keyword>
<keyword evidence="12" id="KW-1185">Reference proteome</keyword>